<sequence length="587" mass="60777">MTLPAVPPHVTAELVEALSPRLRKRLDAAAAKLLARPLRTEGDLVRIELDESTVLELRAPGGRVTAAEAIRCSCLLAPGCVHRAAIAGAAPVAEEEEPPGEAEDATAAPAAEPASVEVPDPAAVDALWSAGAAVLEAGVDGAGAVLQAELLRAAHTARLAALPGPAAAAVRIVNQLRAARAADPDHRLADLTDALRELLTAAHLLRRDPTARDHRGTARRAYTPGGSLRLYGLFTEPVLASTGHAGAVTWTADADGRLYSVPDVAPGTLARATGAAGRAIRMGDTALTHRELSRAGLAVSGATVSADGRLGAGKGVQAVRAAGADWTEAPLDRLWTVPPAEQVDRALAAPDGPGLLFLDVTLTGAVRETGGDSLLADCAGVPLRLTAAHEHPGLAYRDNLKLLATAPGTALRIIARLVRADHPRAQLLAVRREDGREGGREGGREDAPAARHDLGLDRLQRTDVPPPPDVHLPLQPPAAPAAPVHVLRRRTEQAVSAGRRALALPGGADDTRALRRAGLVTAAELLAGLRGAAADRGRDHFGRLLPADGGQFARAWLGAALYSEEAARRLCRTAWLGGAGDTREYGG</sequence>
<keyword evidence="3" id="KW-1185">Reference proteome</keyword>
<feature type="compositionally biased region" description="Low complexity" evidence="1">
    <location>
        <begin position="105"/>
        <end position="116"/>
    </location>
</feature>
<feature type="region of interest" description="Disordered" evidence="1">
    <location>
        <begin position="431"/>
        <end position="452"/>
    </location>
</feature>
<evidence type="ECO:0008006" key="4">
    <source>
        <dbReference type="Google" id="ProtNLM"/>
    </source>
</evidence>
<dbReference type="EMBL" id="WEGJ01000017">
    <property type="protein sequence ID" value="MQY14064.1"/>
    <property type="molecule type" value="Genomic_DNA"/>
</dbReference>
<evidence type="ECO:0000256" key="1">
    <source>
        <dbReference type="SAM" id="MobiDB-lite"/>
    </source>
</evidence>
<organism evidence="2 3">
    <name type="scientific">Streptomyces smaragdinus</name>
    <dbReference type="NCBI Taxonomy" id="2585196"/>
    <lineage>
        <taxon>Bacteria</taxon>
        <taxon>Bacillati</taxon>
        <taxon>Actinomycetota</taxon>
        <taxon>Actinomycetes</taxon>
        <taxon>Kitasatosporales</taxon>
        <taxon>Streptomycetaceae</taxon>
        <taxon>Streptomyces</taxon>
    </lineage>
</organism>
<feature type="region of interest" description="Disordered" evidence="1">
    <location>
        <begin position="91"/>
        <end position="116"/>
    </location>
</feature>
<proteinExistence type="predicted"/>
<dbReference type="Proteomes" id="UP000466345">
    <property type="component" value="Unassembled WGS sequence"/>
</dbReference>
<dbReference type="RefSeq" id="WP_323378240.1">
    <property type="nucleotide sequence ID" value="NZ_WEGJ01000017.1"/>
</dbReference>
<reference evidence="2 3" key="1">
    <citation type="submission" date="2019-10" db="EMBL/GenBank/DDBJ databases">
        <title>Streptomyces smaragdinus sp. nov. and Streptomyces fabii sp. nov., isolated from the gut of fungus growing-termite Macrotermes natalensis.</title>
        <authorList>
            <person name="Schwitalla J."/>
            <person name="Benndorf R."/>
            <person name="Martin K."/>
            <person name="De Beer W."/>
            <person name="Kaster A.-K."/>
            <person name="Vollmers J."/>
            <person name="Poulsen M."/>
            <person name="Beemelmanns C."/>
        </authorList>
    </citation>
    <scope>NUCLEOTIDE SEQUENCE [LARGE SCALE GENOMIC DNA]</scope>
    <source>
        <strain evidence="2 3">RB5</strain>
    </source>
</reference>
<dbReference type="AlphaFoldDB" id="A0A7K0CMR4"/>
<name>A0A7K0CMR4_9ACTN</name>
<evidence type="ECO:0000313" key="3">
    <source>
        <dbReference type="Proteomes" id="UP000466345"/>
    </source>
</evidence>
<feature type="compositionally biased region" description="Acidic residues" evidence="1">
    <location>
        <begin position="93"/>
        <end position="104"/>
    </location>
</feature>
<protein>
    <recommendedName>
        <fullName evidence="4">SWIM-type domain-containing protein</fullName>
    </recommendedName>
</protein>
<comment type="caution">
    <text evidence="2">The sequence shown here is derived from an EMBL/GenBank/DDBJ whole genome shotgun (WGS) entry which is preliminary data.</text>
</comment>
<accession>A0A7K0CMR4</accession>
<gene>
    <name evidence="2" type="ORF">SRB5_42250</name>
</gene>
<evidence type="ECO:0000313" key="2">
    <source>
        <dbReference type="EMBL" id="MQY14064.1"/>
    </source>
</evidence>